<reference evidence="1" key="1">
    <citation type="submission" date="2019-12" db="EMBL/GenBank/DDBJ databases">
        <title>Genome sequencing and annotation of Brassica cretica.</title>
        <authorList>
            <person name="Studholme D.J."/>
            <person name="Sarris P.F."/>
        </authorList>
    </citation>
    <scope>NUCLEOTIDE SEQUENCE</scope>
    <source>
        <strain evidence="1">PFS-001/15</strain>
        <tissue evidence="1">Leaf</tissue>
    </source>
</reference>
<sequence length="128" mass="13974">MYSSEKTDEFRGPFRRTGGPRIFLGIPSEISEGFPRKNEFPRSYFRGLVSSVGPPRPVPYRSGFVFSRVTAGQARAGCGLQKVGPIPSRQSAQSLTGHPAGWIPKECIMTFLDAAGCSRTLQADSLHI</sequence>
<accession>A0A8S9JDD4</accession>
<dbReference type="AlphaFoldDB" id="A0A8S9JDD4"/>
<comment type="caution">
    <text evidence="1">The sequence shown here is derived from an EMBL/GenBank/DDBJ whole genome shotgun (WGS) entry which is preliminary data.</text>
</comment>
<evidence type="ECO:0000313" key="2">
    <source>
        <dbReference type="Proteomes" id="UP000712281"/>
    </source>
</evidence>
<evidence type="ECO:0000313" key="1">
    <source>
        <dbReference type="EMBL" id="KAF2580094.1"/>
    </source>
</evidence>
<protein>
    <submittedName>
        <fullName evidence="1">Uncharacterized protein</fullName>
    </submittedName>
</protein>
<dbReference type="Proteomes" id="UP000712281">
    <property type="component" value="Unassembled WGS sequence"/>
</dbReference>
<proteinExistence type="predicted"/>
<gene>
    <name evidence="1" type="ORF">F2Q68_00005949</name>
</gene>
<organism evidence="1 2">
    <name type="scientific">Brassica cretica</name>
    <name type="common">Mustard</name>
    <dbReference type="NCBI Taxonomy" id="69181"/>
    <lineage>
        <taxon>Eukaryota</taxon>
        <taxon>Viridiplantae</taxon>
        <taxon>Streptophyta</taxon>
        <taxon>Embryophyta</taxon>
        <taxon>Tracheophyta</taxon>
        <taxon>Spermatophyta</taxon>
        <taxon>Magnoliopsida</taxon>
        <taxon>eudicotyledons</taxon>
        <taxon>Gunneridae</taxon>
        <taxon>Pentapetalae</taxon>
        <taxon>rosids</taxon>
        <taxon>malvids</taxon>
        <taxon>Brassicales</taxon>
        <taxon>Brassicaceae</taxon>
        <taxon>Brassiceae</taxon>
        <taxon>Brassica</taxon>
    </lineage>
</organism>
<name>A0A8S9JDD4_BRACR</name>
<dbReference type="EMBL" id="QGKW02001660">
    <property type="protein sequence ID" value="KAF2580094.1"/>
    <property type="molecule type" value="Genomic_DNA"/>
</dbReference>